<evidence type="ECO:0000256" key="4">
    <source>
        <dbReference type="ARBA" id="ARBA00022597"/>
    </source>
</evidence>
<proteinExistence type="predicted"/>
<dbReference type="RefSeq" id="WP_248361900.1">
    <property type="nucleotide sequence ID" value="NZ_AP025591.1"/>
</dbReference>
<keyword evidence="6" id="KW-0598">Phosphotransferase system</keyword>
<evidence type="ECO:0000259" key="8">
    <source>
        <dbReference type="PROSITE" id="PS51101"/>
    </source>
</evidence>
<protein>
    <submittedName>
        <fullName evidence="9">PTS sugar transporter subunit IIBC</fullName>
    </submittedName>
</protein>
<dbReference type="Gene3D" id="3.40.35.10">
    <property type="entry name" value="Phosphotransferase system, sorbose subfamily IIB component"/>
    <property type="match status" value="1"/>
</dbReference>
<dbReference type="Pfam" id="PF03830">
    <property type="entry name" value="PTSIIB_sorb"/>
    <property type="match status" value="1"/>
</dbReference>
<keyword evidence="2" id="KW-0813">Transport</keyword>
<keyword evidence="5" id="KW-0808">Transferase</keyword>
<feature type="domain" description="PTS EIIB type-4" evidence="8">
    <location>
        <begin position="1"/>
        <end position="164"/>
    </location>
</feature>
<comment type="subcellular location">
    <subcellularLocation>
        <location evidence="1">Cytoplasm</location>
    </subcellularLocation>
</comment>
<keyword evidence="10" id="KW-1185">Reference proteome</keyword>
<evidence type="ECO:0000256" key="3">
    <source>
        <dbReference type="ARBA" id="ARBA00022490"/>
    </source>
</evidence>
<dbReference type="EMBL" id="AP025591">
    <property type="protein sequence ID" value="BDG03685.1"/>
    <property type="molecule type" value="Genomic_DNA"/>
</dbReference>
<accession>A0ABN6MTP3</accession>
<evidence type="ECO:0000256" key="2">
    <source>
        <dbReference type="ARBA" id="ARBA00022448"/>
    </source>
</evidence>
<keyword evidence="3" id="KW-0963">Cytoplasm</keyword>
<evidence type="ECO:0000313" key="10">
    <source>
        <dbReference type="Proteomes" id="UP001162891"/>
    </source>
</evidence>
<evidence type="ECO:0000256" key="7">
    <source>
        <dbReference type="ARBA" id="ARBA00022777"/>
    </source>
</evidence>
<dbReference type="SUPFAM" id="SSF52728">
    <property type="entry name" value="PTS IIb component"/>
    <property type="match status" value="1"/>
</dbReference>
<organism evidence="9 10">
    <name type="scientific">Anaeromyxobacter oryzae</name>
    <dbReference type="NCBI Taxonomy" id="2918170"/>
    <lineage>
        <taxon>Bacteria</taxon>
        <taxon>Pseudomonadati</taxon>
        <taxon>Myxococcota</taxon>
        <taxon>Myxococcia</taxon>
        <taxon>Myxococcales</taxon>
        <taxon>Cystobacterineae</taxon>
        <taxon>Anaeromyxobacteraceae</taxon>
        <taxon>Anaeromyxobacter</taxon>
    </lineage>
</organism>
<evidence type="ECO:0000256" key="5">
    <source>
        <dbReference type="ARBA" id="ARBA00022679"/>
    </source>
</evidence>
<reference evidence="10" key="1">
    <citation type="journal article" date="2022" name="Int. J. Syst. Evol. Microbiol.">
        <title>Anaeromyxobacter oryzae sp. nov., Anaeromyxobacter diazotrophicus sp. nov. and Anaeromyxobacter paludicola sp. nov., isolated from paddy soils.</title>
        <authorList>
            <person name="Itoh H."/>
            <person name="Xu Z."/>
            <person name="Mise K."/>
            <person name="Masuda Y."/>
            <person name="Ushijima N."/>
            <person name="Hayakawa C."/>
            <person name="Shiratori Y."/>
            <person name="Senoo K."/>
        </authorList>
    </citation>
    <scope>NUCLEOTIDE SEQUENCE [LARGE SCALE GENOMIC DNA]</scope>
    <source>
        <strain evidence="10">Red232</strain>
    </source>
</reference>
<dbReference type="PROSITE" id="PS51101">
    <property type="entry name" value="PTS_EIIB_TYPE_4"/>
    <property type="match status" value="1"/>
</dbReference>
<keyword evidence="4 9" id="KW-0762">Sugar transport</keyword>
<dbReference type="InterPro" id="IPR036667">
    <property type="entry name" value="PTS_IIB_sorbose-sp_sf"/>
</dbReference>
<evidence type="ECO:0000256" key="1">
    <source>
        <dbReference type="ARBA" id="ARBA00004496"/>
    </source>
</evidence>
<name>A0ABN6MTP3_9BACT</name>
<gene>
    <name evidence="9" type="ORF">AMOR_26810</name>
</gene>
<dbReference type="Proteomes" id="UP001162891">
    <property type="component" value="Chromosome"/>
</dbReference>
<sequence>MISLVRVDNRLLHGQILEAWVPRLGIDQVVVADDEAAASDLAKAAMTLCVPPELPVRILPVAGVDFAALGTGRVKVLVLVRDVAGLARARAAGLTPALAPKVNLGNVHFGPGRKQVTPSVFLSGDDVAALRALAAEGFDVEARAIPSEPPAGMEDIERRYAAAR</sequence>
<evidence type="ECO:0000313" key="9">
    <source>
        <dbReference type="EMBL" id="BDG03685.1"/>
    </source>
</evidence>
<keyword evidence="7" id="KW-0418">Kinase</keyword>
<dbReference type="InterPro" id="IPR004720">
    <property type="entry name" value="PTS_IIB_sorbose-sp"/>
</dbReference>
<evidence type="ECO:0000256" key="6">
    <source>
        <dbReference type="ARBA" id="ARBA00022683"/>
    </source>
</evidence>